<evidence type="ECO:0000256" key="2">
    <source>
        <dbReference type="ARBA" id="ARBA00007935"/>
    </source>
</evidence>
<dbReference type="CDD" id="cd06550">
    <property type="entry name" value="TM_ABC_iron-siderophores_like"/>
    <property type="match status" value="1"/>
</dbReference>
<proteinExistence type="inferred from homology"/>
<keyword evidence="4" id="KW-1003">Cell membrane</keyword>
<evidence type="ECO:0000256" key="7">
    <source>
        <dbReference type="ARBA" id="ARBA00023136"/>
    </source>
</evidence>
<dbReference type="GO" id="GO:0005886">
    <property type="term" value="C:plasma membrane"/>
    <property type="evidence" value="ECO:0007669"/>
    <property type="project" value="UniProtKB-SubCell"/>
</dbReference>
<dbReference type="InterPro" id="IPR000522">
    <property type="entry name" value="ABC_transptr_permease_BtuC"/>
</dbReference>
<feature type="transmembrane region" description="Helical" evidence="8">
    <location>
        <begin position="130"/>
        <end position="150"/>
    </location>
</feature>
<comment type="similarity">
    <text evidence="2">Belongs to the binding-protein-dependent transport system permease family. FecCD subfamily.</text>
</comment>
<evidence type="ECO:0000256" key="1">
    <source>
        <dbReference type="ARBA" id="ARBA00004651"/>
    </source>
</evidence>
<keyword evidence="5 8" id="KW-0812">Transmembrane</keyword>
<evidence type="ECO:0000256" key="3">
    <source>
        <dbReference type="ARBA" id="ARBA00022448"/>
    </source>
</evidence>
<dbReference type="Proteomes" id="UP000029629">
    <property type="component" value="Unassembled WGS sequence"/>
</dbReference>
<feature type="transmembrane region" description="Helical" evidence="8">
    <location>
        <begin position="263"/>
        <end position="283"/>
    </location>
</feature>
<name>A0A095Z8Y0_9BURK</name>
<dbReference type="eggNOG" id="COG4605">
    <property type="taxonomic scope" value="Bacteria"/>
</dbReference>
<comment type="caution">
    <text evidence="9">The sequence shown here is derived from an EMBL/GenBank/DDBJ whole genome shotgun (WGS) entry which is preliminary data.</text>
</comment>
<protein>
    <submittedName>
        <fullName evidence="9">Iron ABC transporter permease</fullName>
    </submittedName>
</protein>
<keyword evidence="6 8" id="KW-1133">Transmembrane helix</keyword>
<feature type="transmembrane region" description="Helical" evidence="8">
    <location>
        <begin position="237"/>
        <end position="256"/>
    </location>
</feature>
<feature type="transmembrane region" description="Helical" evidence="8">
    <location>
        <begin position="214"/>
        <end position="231"/>
    </location>
</feature>
<sequence length="315" mass="34953">MQTRKLLLLMCGALLVSMTLFMTVKSGGHWDFVLGFRGGKLVALLVVAYAISISTVLFQTITSNRILTPYIMGFDALYLLIQTVLIFTFGGIGYVALGHVYKFGFEIGIMLFASLVMFSTLFLKAQDDLYRMVLTGVILGVLFRSLTTFLQRVIDPEEFAVVQSVSFAQFNVIRMDLLSVSLVIVAIVSLIIWRYRYELDVIALGRDHAINLGVNYKFSMVLILFLISVLVSISTALVGPVSFFGLLVSGIVYPLMKTHRHAVLIPAAFLIGSLILVTGQLIFEHFLGMQSVLSVVVEFLGGIVFIIFLLRRKAL</sequence>
<dbReference type="SUPFAM" id="SSF81345">
    <property type="entry name" value="ABC transporter involved in vitamin B12 uptake, BtuC"/>
    <property type="match status" value="1"/>
</dbReference>
<keyword evidence="7 8" id="KW-0472">Membrane</keyword>
<feature type="transmembrane region" description="Helical" evidence="8">
    <location>
        <begin position="42"/>
        <end position="64"/>
    </location>
</feature>
<accession>A0A095Z8Y0</accession>
<keyword evidence="3" id="KW-0813">Transport</keyword>
<dbReference type="InterPro" id="IPR037294">
    <property type="entry name" value="ABC_BtuC-like"/>
</dbReference>
<dbReference type="Pfam" id="PF01032">
    <property type="entry name" value="FecCD"/>
    <property type="match status" value="1"/>
</dbReference>
<dbReference type="PANTHER" id="PTHR30472">
    <property type="entry name" value="FERRIC ENTEROBACTIN TRANSPORT SYSTEM PERMEASE PROTEIN"/>
    <property type="match status" value="1"/>
</dbReference>
<evidence type="ECO:0000256" key="4">
    <source>
        <dbReference type="ARBA" id="ARBA00022475"/>
    </source>
</evidence>
<evidence type="ECO:0000256" key="8">
    <source>
        <dbReference type="SAM" id="Phobius"/>
    </source>
</evidence>
<evidence type="ECO:0000313" key="9">
    <source>
        <dbReference type="EMBL" id="KGF31200.1"/>
    </source>
</evidence>
<feature type="transmembrane region" description="Helical" evidence="8">
    <location>
        <begin position="289"/>
        <end position="310"/>
    </location>
</feature>
<evidence type="ECO:0000256" key="5">
    <source>
        <dbReference type="ARBA" id="ARBA00022692"/>
    </source>
</evidence>
<dbReference type="GO" id="GO:0033214">
    <property type="term" value="P:siderophore-iron import into cell"/>
    <property type="evidence" value="ECO:0007669"/>
    <property type="project" value="TreeGrafter"/>
</dbReference>
<dbReference type="OrthoDB" id="9796260at2"/>
<dbReference type="EMBL" id="JRNI01000016">
    <property type="protein sequence ID" value="KGF31200.1"/>
    <property type="molecule type" value="Genomic_DNA"/>
</dbReference>
<evidence type="ECO:0000313" key="10">
    <source>
        <dbReference type="Proteomes" id="UP000029629"/>
    </source>
</evidence>
<dbReference type="AlphaFoldDB" id="A0A095Z8Y0"/>
<feature type="transmembrane region" description="Helical" evidence="8">
    <location>
        <begin position="103"/>
        <end position="123"/>
    </location>
</feature>
<keyword evidence="10" id="KW-1185">Reference proteome</keyword>
<gene>
    <name evidence="9" type="ORF">HMPREF2130_04435</name>
</gene>
<reference evidence="9 10" key="1">
    <citation type="submission" date="2014-07" db="EMBL/GenBank/DDBJ databases">
        <authorList>
            <person name="McCorrison J."/>
            <person name="Sanka R."/>
            <person name="Torralba M."/>
            <person name="Gillis M."/>
            <person name="Haft D.H."/>
            <person name="Methe B."/>
            <person name="Sutton G."/>
            <person name="Nelson K.E."/>
        </authorList>
    </citation>
    <scope>NUCLEOTIDE SEQUENCE [LARGE SCALE GENOMIC DNA]</scope>
    <source>
        <strain evidence="9 10">DNF00040</strain>
    </source>
</reference>
<organism evidence="9 10">
    <name type="scientific">Oligella urethralis DNF00040</name>
    <dbReference type="NCBI Taxonomy" id="1401065"/>
    <lineage>
        <taxon>Bacteria</taxon>
        <taxon>Pseudomonadati</taxon>
        <taxon>Pseudomonadota</taxon>
        <taxon>Betaproteobacteria</taxon>
        <taxon>Burkholderiales</taxon>
        <taxon>Alcaligenaceae</taxon>
        <taxon>Oligella</taxon>
    </lineage>
</organism>
<dbReference type="Gene3D" id="1.10.3470.10">
    <property type="entry name" value="ABC transporter involved in vitamin B12 uptake, BtuC"/>
    <property type="match status" value="1"/>
</dbReference>
<dbReference type="PANTHER" id="PTHR30472:SF19">
    <property type="entry name" value="PETROBACTIN IMPORT SYSTEM PERMEASE PROTEIN YCLO"/>
    <property type="match status" value="1"/>
</dbReference>
<evidence type="ECO:0000256" key="6">
    <source>
        <dbReference type="ARBA" id="ARBA00022989"/>
    </source>
</evidence>
<dbReference type="GO" id="GO:0022857">
    <property type="term" value="F:transmembrane transporter activity"/>
    <property type="evidence" value="ECO:0007669"/>
    <property type="project" value="InterPro"/>
</dbReference>
<comment type="subcellular location">
    <subcellularLocation>
        <location evidence="1">Cell membrane</location>
        <topology evidence="1">Multi-pass membrane protein</topology>
    </subcellularLocation>
</comment>
<feature type="transmembrane region" description="Helical" evidence="8">
    <location>
        <begin position="170"/>
        <end position="193"/>
    </location>
</feature>
<feature type="transmembrane region" description="Helical" evidence="8">
    <location>
        <begin position="76"/>
        <end position="97"/>
    </location>
</feature>